<accession>A0A1H9YLZ3</accession>
<dbReference type="AlphaFoldDB" id="A0A1H9YLZ3"/>
<dbReference type="OrthoDB" id="3514712at2"/>
<evidence type="ECO:0000313" key="3">
    <source>
        <dbReference type="EMBL" id="SES70057.1"/>
    </source>
</evidence>
<dbReference type="RefSeq" id="WP_091075393.1">
    <property type="nucleotide sequence ID" value="NZ_FOHX01000001.1"/>
</dbReference>
<dbReference type="STRING" id="568860.SAMN05421811_10192"/>
<dbReference type="InterPro" id="IPR057746">
    <property type="entry name" value="CpnT-like_N"/>
</dbReference>
<evidence type="ECO:0000259" key="2">
    <source>
        <dbReference type="Pfam" id="PF25547"/>
    </source>
</evidence>
<feature type="transmembrane region" description="Helical" evidence="1">
    <location>
        <begin position="126"/>
        <end position="148"/>
    </location>
</feature>
<dbReference type="EMBL" id="FOHX01000001">
    <property type="protein sequence ID" value="SES70057.1"/>
    <property type="molecule type" value="Genomic_DNA"/>
</dbReference>
<sequence>MISLGRAGVYGAGTLGIAGFVFQMLAVDYPEGDPDKARQAAAVWARLAERVERSPGRTSGAAASVWRRNEGGGVPEFREAVTPGLYPPDPADGYAARLARRCRDNSEACAEYADALETARHAYWTLAWANFASFVFISTFPWQAGAAYQITQFLMRRAQAGMLARLLEHSVARIVAAKLTEYTIGSAFFAVGDVTVVAGVKAARGDDPGSLQDNARQALKEFAASVAFYGVFDAAAPLARKVSGNADVQYFLSRLAGGSLGYGPSYDAMNGQSGEELVPTWKETLGRMLLYFTMAHKPAGG</sequence>
<name>A0A1H9YLZ3_9ACTN</name>
<proteinExistence type="predicted"/>
<protein>
    <recommendedName>
        <fullName evidence="2">Outer membrane channel protein CpnT-like N-terminal domain-containing protein</fullName>
    </recommendedName>
</protein>
<feature type="transmembrane region" description="Helical" evidence="1">
    <location>
        <begin position="7"/>
        <end position="26"/>
    </location>
</feature>
<evidence type="ECO:0000313" key="4">
    <source>
        <dbReference type="Proteomes" id="UP000199361"/>
    </source>
</evidence>
<evidence type="ECO:0000256" key="1">
    <source>
        <dbReference type="SAM" id="Phobius"/>
    </source>
</evidence>
<keyword evidence="1" id="KW-1133">Transmembrane helix</keyword>
<keyword evidence="1" id="KW-0812">Transmembrane</keyword>
<gene>
    <name evidence="3" type="ORF">SAMN05421811_10192</name>
</gene>
<keyword evidence="4" id="KW-1185">Reference proteome</keyword>
<feature type="domain" description="Outer membrane channel protein CpnT-like N-terminal" evidence="2">
    <location>
        <begin position="21"/>
        <end position="153"/>
    </location>
</feature>
<reference evidence="3 4" key="1">
    <citation type="submission" date="2016-10" db="EMBL/GenBank/DDBJ databases">
        <authorList>
            <person name="de Groot N.N."/>
        </authorList>
    </citation>
    <scope>NUCLEOTIDE SEQUENCE [LARGE SCALE GENOMIC DNA]</scope>
    <source>
        <strain evidence="3 4">CGMCC 4.5598</strain>
    </source>
</reference>
<organism evidence="3 4">
    <name type="scientific">Nonomuraea wenchangensis</name>
    <dbReference type="NCBI Taxonomy" id="568860"/>
    <lineage>
        <taxon>Bacteria</taxon>
        <taxon>Bacillati</taxon>
        <taxon>Actinomycetota</taxon>
        <taxon>Actinomycetes</taxon>
        <taxon>Streptosporangiales</taxon>
        <taxon>Streptosporangiaceae</taxon>
        <taxon>Nonomuraea</taxon>
    </lineage>
</organism>
<keyword evidence="1" id="KW-0472">Membrane</keyword>
<dbReference type="Proteomes" id="UP000199361">
    <property type="component" value="Unassembled WGS sequence"/>
</dbReference>
<dbReference type="Pfam" id="PF25547">
    <property type="entry name" value="WXG100_2"/>
    <property type="match status" value="1"/>
</dbReference>